<proteinExistence type="inferred from homology"/>
<evidence type="ECO:0000256" key="3">
    <source>
        <dbReference type="ARBA" id="ARBA00022679"/>
    </source>
</evidence>
<dbReference type="PANTHER" id="PTHR43179:SF12">
    <property type="entry name" value="GALACTOFURANOSYLTRANSFERASE GLFT2"/>
    <property type="match status" value="1"/>
</dbReference>
<organism evidence="6 7">
    <name type="scientific">Candidatus Magasanikbacteria bacterium RIFCSPHIGHO2_01_FULL_47_8</name>
    <dbReference type="NCBI Taxonomy" id="1798673"/>
    <lineage>
        <taxon>Bacteria</taxon>
        <taxon>Candidatus Magasanikiibacteriota</taxon>
    </lineage>
</organism>
<dbReference type="InterPro" id="IPR029044">
    <property type="entry name" value="Nucleotide-diphossugar_trans"/>
</dbReference>
<dbReference type="Pfam" id="PF00535">
    <property type="entry name" value="Glycos_transf_2"/>
    <property type="match status" value="1"/>
</dbReference>
<dbReference type="EMBL" id="MFPU01000086">
    <property type="protein sequence ID" value="OGH68628.1"/>
    <property type="molecule type" value="Genomic_DNA"/>
</dbReference>
<reference evidence="6 7" key="1">
    <citation type="journal article" date="2016" name="Nat. Commun.">
        <title>Thousands of microbial genomes shed light on interconnected biogeochemical processes in an aquifer system.</title>
        <authorList>
            <person name="Anantharaman K."/>
            <person name="Brown C.T."/>
            <person name="Hug L.A."/>
            <person name="Sharon I."/>
            <person name="Castelle C.J."/>
            <person name="Probst A.J."/>
            <person name="Thomas B.C."/>
            <person name="Singh A."/>
            <person name="Wilkins M.J."/>
            <person name="Karaoz U."/>
            <person name="Brodie E.L."/>
            <person name="Williams K.H."/>
            <person name="Hubbard S.S."/>
            <person name="Banfield J.F."/>
        </authorList>
    </citation>
    <scope>NUCLEOTIDE SEQUENCE [LARGE SCALE GENOMIC DNA]</scope>
</reference>
<name>A0A1F6MAM5_9BACT</name>
<dbReference type="AlphaFoldDB" id="A0A1F6MAM5"/>
<dbReference type="Gene3D" id="3.90.550.10">
    <property type="entry name" value="Spore Coat Polysaccharide Biosynthesis Protein SpsA, Chain A"/>
    <property type="match status" value="1"/>
</dbReference>
<dbReference type="PANTHER" id="PTHR43179">
    <property type="entry name" value="RHAMNOSYLTRANSFERASE WBBL"/>
    <property type="match status" value="1"/>
</dbReference>
<sequence length="398" mass="46005">MSNNESAAPKVAIIYLSYNSEPYWSKTLPALEKLNYPKDQLELIIVDNPHPEHGSSEQFLQKEIMPLSGNRLPKITLLPQTINTGFAKGNNIGIKKALELNCQYVYLHNQDGFMEPECLHRLVDAMAGDTTIGAAQSLIMLSPEVDLINSAGNALHYLGFGYCNYYRKPVSELSFRPERSEVEKSLRHPELVSGSTEMLNQVQHDMLEVREVGYASGASLLLRADLIEKHGALDEYFISYHEDLEYSLRLKSLGYKAALVSNSLFFHEYSFKRNSDKYYLMERNRFATLLLYYEWPTLLLLFPMLFFTEIGLLLFSWQQGWIKEKLRAYAYWMNLIYWQHWLQKRNSIQKQRTVADGKLLALATGKIIFNEEGIENVVLTKLANPLMEFYWRVIKSLL</sequence>
<keyword evidence="4" id="KW-0812">Transmembrane</keyword>
<evidence type="ECO:0000259" key="5">
    <source>
        <dbReference type="Pfam" id="PF00535"/>
    </source>
</evidence>
<evidence type="ECO:0000256" key="4">
    <source>
        <dbReference type="SAM" id="Phobius"/>
    </source>
</evidence>
<feature type="domain" description="Glycosyltransferase 2-like" evidence="5">
    <location>
        <begin position="14"/>
        <end position="144"/>
    </location>
</feature>
<dbReference type="InterPro" id="IPR001173">
    <property type="entry name" value="Glyco_trans_2-like"/>
</dbReference>
<evidence type="ECO:0000313" key="7">
    <source>
        <dbReference type="Proteomes" id="UP000177953"/>
    </source>
</evidence>
<evidence type="ECO:0000256" key="2">
    <source>
        <dbReference type="ARBA" id="ARBA00022676"/>
    </source>
</evidence>
<dbReference type="GO" id="GO:0016757">
    <property type="term" value="F:glycosyltransferase activity"/>
    <property type="evidence" value="ECO:0007669"/>
    <property type="project" value="UniProtKB-KW"/>
</dbReference>
<keyword evidence="4" id="KW-0472">Membrane</keyword>
<protein>
    <recommendedName>
        <fullName evidence="5">Glycosyltransferase 2-like domain-containing protein</fullName>
    </recommendedName>
</protein>
<dbReference type="SUPFAM" id="SSF53448">
    <property type="entry name" value="Nucleotide-diphospho-sugar transferases"/>
    <property type="match status" value="1"/>
</dbReference>
<feature type="transmembrane region" description="Helical" evidence="4">
    <location>
        <begin position="295"/>
        <end position="317"/>
    </location>
</feature>
<keyword evidence="4" id="KW-1133">Transmembrane helix</keyword>
<evidence type="ECO:0000256" key="1">
    <source>
        <dbReference type="ARBA" id="ARBA00006739"/>
    </source>
</evidence>
<dbReference type="Proteomes" id="UP000177953">
    <property type="component" value="Unassembled WGS sequence"/>
</dbReference>
<accession>A0A1F6MAM5</accession>
<comment type="similarity">
    <text evidence="1">Belongs to the glycosyltransferase 2 family.</text>
</comment>
<keyword evidence="2" id="KW-0328">Glycosyltransferase</keyword>
<evidence type="ECO:0000313" key="6">
    <source>
        <dbReference type="EMBL" id="OGH68628.1"/>
    </source>
</evidence>
<comment type="caution">
    <text evidence="6">The sequence shown here is derived from an EMBL/GenBank/DDBJ whole genome shotgun (WGS) entry which is preliminary data.</text>
</comment>
<keyword evidence="3" id="KW-0808">Transferase</keyword>
<gene>
    <name evidence="6" type="ORF">A2754_01925</name>
</gene>